<dbReference type="Pfam" id="PF00072">
    <property type="entry name" value="Response_reg"/>
    <property type="match status" value="1"/>
</dbReference>
<dbReference type="InterPro" id="IPR011006">
    <property type="entry name" value="CheY-like_superfamily"/>
</dbReference>
<dbReference type="SUPFAM" id="SSF47226">
    <property type="entry name" value="Histidine-containing phosphotransfer domain, HPT domain"/>
    <property type="match status" value="1"/>
</dbReference>
<dbReference type="EMBL" id="PDCW01000055">
    <property type="protein sequence ID" value="PJY69908.1"/>
    <property type="molecule type" value="Genomic_DNA"/>
</dbReference>
<evidence type="ECO:0000313" key="4">
    <source>
        <dbReference type="Proteomes" id="UP000231846"/>
    </source>
</evidence>
<dbReference type="Proteomes" id="UP000231846">
    <property type="component" value="Unassembled WGS sequence"/>
</dbReference>
<protein>
    <submittedName>
        <fullName evidence="3">Putative sensor protein, EvgS-like</fullName>
        <ecNumber evidence="3">2.7.13.3</ecNumber>
    </submittedName>
</protein>
<dbReference type="InterPro" id="IPR036641">
    <property type="entry name" value="HPT_dom_sf"/>
</dbReference>
<sequence>MLTDLNMPGINGFELLELLRSSNVGNSPTIPVVVATASGSCNKGELLAKGFAGCLFKPFSISELMEVSDRCAIKETPDGKPDFSALLSYGNEAVMLEKLMTETEKEMQTIREAATEKDLQKLDSLTHHLRSSWEVLRADQPLNVLYRLLHGDVLPDGEALSHAVTAVLDKGAEIIRLAEEERRKYEDG</sequence>
<dbReference type="EC" id="2.7.13.3" evidence="3"/>
<feature type="modified residue" description="4-aspartylphosphate" evidence="1">
    <location>
        <position position="4"/>
    </location>
</feature>
<reference evidence="3 4" key="1">
    <citation type="journal article" date="2017" name="MBio">
        <title>Gut Symbiont Bacteroides fragilis Secretes a Eukaryotic-Like Ubiquitin Protein That Mediates Intraspecies Antagonism.</title>
        <authorList>
            <person name="Chatzidaki-Livanis M."/>
            <person name="Coyne M.J."/>
            <person name="Roelofs K.G."/>
            <person name="Gentyala R.R."/>
            <person name="Caldwell J.M."/>
            <person name="Comstock L.E."/>
        </authorList>
    </citation>
    <scope>NUCLEOTIDE SEQUENCE [LARGE SCALE GENOMIC DNA]</scope>
    <source>
        <strain evidence="3 4">12905</strain>
    </source>
</reference>
<keyword evidence="3" id="KW-0808">Transferase</keyword>
<evidence type="ECO:0000256" key="1">
    <source>
        <dbReference type="PROSITE-ProRule" id="PRU00169"/>
    </source>
</evidence>
<organism evidence="3 4">
    <name type="scientific">Bacteroides fragilis</name>
    <dbReference type="NCBI Taxonomy" id="817"/>
    <lineage>
        <taxon>Bacteria</taxon>
        <taxon>Pseudomonadati</taxon>
        <taxon>Bacteroidota</taxon>
        <taxon>Bacteroidia</taxon>
        <taxon>Bacteroidales</taxon>
        <taxon>Bacteroidaceae</taxon>
        <taxon>Bacteroides</taxon>
    </lineage>
</organism>
<dbReference type="InterPro" id="IPR001789">
    <property type="entry name" value="Sig_transdc_resp-reg_receiver"/>
</dbReference>
<dbReference type="SUPFAM" id="SSF52172">
    <property type="entry name" value="CheY-like"/>
    <property type="match status" value="1"/>
</dbReference>
<gene>
    <name evidence="3" type="primary">evgS_3</name>
    <name evidence="3" type="ORF">CQW34_04279</name>
</gene>
<dbReference type="PROSITE" id="PS50110">
    <property type="entry name" value="RESPONSE_REGULATORY"/>
    <property type="match status" value="1"/>
</dbReference>
<name>A0A2M9V1D0_BACFG</name>
<dbReference type="GO" id="GO:0000160">
    <property type="term" value="P:phosphorelay signal transduction system"/>
    <property type="evidence" value="ECO:0007669"/>
    <property type="project" value="InterPro"/>
</dbReference>
<comment type="caution">
    <text evidence="3">The sequence shown here is derived from an EMBL/GenBank/DDBJ whole genome shotgun (WGS) entry which is preliminary data.</text>
</comment>
<dbReference type="AlphaFoldDB" id="A0A2M9V1D0"/>
<proteinExistence type="predicted"/>
<dbReference type="Gene3D" id="3.40.50.2300">
    <property type="match status" value="1"/>
</dbReference>
<evidence type="ECO:0000259" key="2">
    <source>
        <dbReference type="PROSITE" id="PS50110"/>
    </source>
</evidence>
<keyword evidence="1" id="KW-0597">Phosphoprotein</keyword>
<dbReference type="GO" id="GO:0004673">
    <property type="term" value="F:protein histidine kinase activity"/>
    <property type="evidence" value="ECO:0007669"/>
    <property type="project" value="UniProtKB-EC"/>
</dbReference>
<evidence type="ECO:0000313" key="3">
    <source>
        <dbReference type="EMBL" id="PJY69908.1"/>
    </source>
</evidence>
<feature type="domain" description="Response regulatory" evidence="2">
    <location>
        <begin position="1"/>
        <end position="72"/>
    </location>
</feature>
<accession>A0A2M9V1D0</accession>